<reference evidence="1 2" key="2">
    <citation type="submission" date="2018-11" db="EMBL/GenBank/DDBJ databases">
        <authorList>
            <consortium name="Pathogen Informatics"/>
        </authorList>
    </citation>
    <scope>NUCLEOTIDE SEQUENCE [LARGE SCALE GENOMIC DNA]</scope>
</reference>
<protein>
    <submittedName>
        <fullName evidence="1 3">Uncharacterized protein</fullName>
    </submittedName>
</protein>
<evidence type="ECO:0000313" key="3">
    <source>
        <dbReference type="WBParaSite" id="TCLT_0000373401-mRNA-1"/>
    </source>
</evidence>
<evidence type="ECO:0000313" key="1">
    <source>
        <dbReference type="EMBL" id="VDN00716.1"/>
    </source>
</evidence>
<keyword evidence="2" id="KW-1185">Reference proteome</keyword>
<reference evidence="3" key="1">
    <citation type="submission" date="2017-02" db="UniProtKB">
        <authorList>
            <consortium name="WormBaseParasite"/>
        </authorList>
    </citation>
    <scope>IDENTIFICATION</scope>
</reference>
<proteinExistence type="predicted"/>
<dbReference type="EMBL" id="UYYF01004265">
    <property type="protein sequence ID" value="VDN00716.1"/>
    <property type="molecule type" value="Genomic_DNA"/>
</dbReference>
<sequence length="73" mass="8240">MRGVYSREGMERRVLGKMEWVGGRGTQTSGTLNSVETTFATYAVVHICCYKSDCSRLCHHHAALCVFFRCTPH</sequence>
<name>A0A0N5CU17_THECL</name>
<accession>A0A0N5CU17</accession>
<evidence type="ECO:0000313" key="2">
    <source>
        <dbReference type="Proteomes" id="UP000276776"/>
    </source>
</evidence>
<dbReference type="Proteomes" id="UP000276776">
    <property type="component" value="Unassembled WGS sequence"/>
</dbReference>
<gene>
    <name evidence="1" type="ORF">TCLT_LOCUS3723</name>
</gene>
<dbReference type="WBParaSite" id="TCLT_0000373401-mRNA-1">
    <property type="protein sequence ID" value="TCLT_0000373401-mRNA-1"/>
    <property type="gene ID" value="TCLT_0000373401"/>
</dbReference>
<organism evidence="3">
    <name type="scientific">Thelazia callipaeda</name>
    <name type="common">Oriental eyeworm</name>
    <name type="synonym">Parasitic nematode</name>
    <dbReference type="NCBI Taxonomy" id="103827"/>
    <lineage>
        <taxon>Eukaryota</taxon>
        <taxon>Metazoa</taxon>
        <taxon>Ecdysozoa</taxon>
        <taxon>Nematoda</taxon>
        <taxon>Chromadorea</taxon>
        <taxon>Rhabditida</taxon>
        <taxon>Spirurina</taxon>
        <taxon>Spiruromorpha</taxon>
        <taxon>Thelazioidea</taxon>
        <taxon>Thelaziidae</taxon>
        <taxon>Thelazia</taxon>
    </lineage>
</organism>
<dbReference type="AlphaFoldDB" id="A0A0N5CU17"/>